<dbReference type="InterPro" id="IPR036259">
    <property type="entry name" value="MFS_trans_sf"/>
</dbReference>
<proteinExistence type="predicted"/>
<evidence type="ECO:0000256" key="1">
    <source>
        <dbReference type="SAM" id="Phobius"/>
    </source>
</evidence>
<keyword evidence="1" id="KW-0472">Membrane</keyword>
<keyword evidence="1" id="KW-0812">Transmembrane</keyword>
<feature type="transmembrane region" description="Helical" evidence="1">
    <location>
        <begin position="49"/>
        <end position="71"/>
    </location>
</feature>
<feature type="transmembrane region" description="Helical" evidence="1">
    <location>
        <begin position="183"/>
        <end position="202"/>
    </location>
</feature>
<organism evidence="2">
    <name type="scientific">marine metagenome</name>
    <dbReference type="NCBI Taxonomy" id="408172"/>
    <lineage>
        <taxon>unclassified sequences</taxon>
        <taxon>metagenomes</taxon>
        <taxon>ecological metagenomes</taxon>
    </lineage>
</organism>
<feature type="transmembrane region" description="Helical" evidence="1">
    <location>
        <begin position="243"/>
        <end position="265"/>
    </location>
</feature>
<accession>A0A382FED4</accession>
<dbReference type="SUPFAM" id="SSF103473">
    <property type="entry name" value="MFS general substrate transporter"/>
    <property type="match status" value="1"/>
</dbReference>
<sequence length="425" mass="47521">MSQISESFFPSIRKDEFLPLFKSFIFFFFVLASWYALRPVRNEMAIEGGIFNLPYILLAIVIVMGLINPIYSWVVSKIKTSRIVIYCYSFFILNLILFLLCWSFFGEQGRQWTGRAFYVWCNVYSFFVVSIFWVTVINYFNTSDAKRVFGVISAGGSLGAFFGSTTARYFSSEICGKSSISDLGPISLIFFSIACLFIAILVSRSLTSSPANNNKAVEEDEVVGGSSIEAFTNIIKNVPVRLMALYILLWTGLSTAAWMISLTIIQDWSSDPCERTAFFAQIEQIVTPLTLIMQIFFTSYLLRKIGIIPILTLYGIFLLIAFGTYATYPTITAVLVLTVLIRVFEYGLNKPTRETVFTSLSKQDRYKSTVMMDTFVARTGDYFGGQSVTLLTVFGLAIGSVAYAALPIAVLLSIVGYKAAKASKI</sequence>
<feature type="transmembrane region" description="Helical" evidence="1">
    <location>
        <begin position="285"/>
        <end position="302"/>
    </location>
</feature>
<feature type="transmembrane region" description="Helical" evidence="1">
    <location>
        <begin position="314"/>
        <end position="341"/>
    </location>
</feature>
<dbReference type="PANTHER" id="PTHR43596">
    <property type="entry name" value="ADP,ATP CARRIER PROTEIN"/>
    <property type="match status" value="1"/>
</dbReference>
<feature type="transmembrane region" description="Helical" evidence="1">
    <location>
        <begin position="390"/>
        <end position="417"/>
    </location>
</feature>
<feature type="transmembrane region" description="Helical" evidence="1">
    <location>
        <begin position="148"/>
        <end position="171"/>
    </location>
</feature>
<keyword evidence="1" id="KW-1133">Transmembrane helix</keyword>
<feature type="transmembrane region" description="Helical" evidence="1">
    <location>
        <begin position="117"/>
        <end position="136"/>
    </location>
</feature>
<reference evidence="2" key="1">
    <citation type="submission" date="2018-05" db="EMBL/GenBank/DDBJ databases">
        <authorList>
            <person name="Lanie J.A."/>
            <person name="Ng W.-L."/>
            <person name="Kazmierczak K.M."/>
            <person name="Andrzejewski T.M."/>
            <person name="Davidsen T.M."/>
            <person name="Wayne K.J."/>
            <person name="Tettelin H."/>
            <person name="Glass J.I."/>
            <person name="Rusch D."/>
            <person name="Podicherti R."/>
            <person name="Tsui H.-C.T."/>
            <person name="Winkler M.E."/>
        </authorList>
    </citation>
    <scope>NUCLEOTIDE SEQUENCE</scope>
</reference>
<dbReference type="AlphaFoldDB" id="A0A382FED4"/>
<dbReference type="PANTHER" id="PTHR43596:SF1">
    <property type="entry name" value="ADP,ATP CARRIER PROTEIN"/>
    <property type="match status" value="1"/>
</dbReference>
<gene>
    <name evidence="2" type="ORF">METZ01_LOCUS213437</name>
</gene>
<name>A0A382FED4_9ZZZZ</name>
<feature type="transmembrane region" description="Helical" evidence="1">
    <location>
        <begin position="20"/>
        <end position="37"/>
    </location>
</feature>
<evidence type="ECO:0000313" key="2">
    <source>
        <dbReference type="EMBL" id="SVB60583.1"/>
    </source>
</evidence>
<dbReference type="EMBL" id="UINC01049159">
    <property type="protein sequence ID" value="SVB60583.1"/>
    <property type="molecule type" value="Genomic_DNA"/>
</dbReference>
<evidence type="ECO:0008006" key="3">
    <source>
        <dbReference type="Google" id="ProtNLM"/>
    </source>
</evidence>
<protein>
    <recommendedName>
        <fullName evidence="3">ADP,ATP carrier protein</fullName>
    </recommendedName>
</protein>
<dbReference type="Gene3D" id="1.20.1250.20">
    <property type="entry name" value="MFS general substrate transporter like domains"/>
    <property type="match status" value="1"/>
</dbReference>
<feature type="transmembrane region" description="Helical" evidence="1">
    <location>
        <begin position="83"/>
        <end position="105"/>
    </location>
</feature>